<dbReference type="InterPro" id="IPR036412">
    <property type="entry name" value="HAD-like_sf"/>
</dbReference>
<dbReference type="HOGENOM" id="CLU_095869_0_0_1"/>
<reference evidence="6" key="1">
    <citation type="journal article" date="2009" name="Rice">
        <title>De Novo Next Generation Sequencing of Plant Genomes.</title>
        <authorList>
            <person name="Rounsley S."/>
            <person name="Marri P.R."/>
            <person name="Yu Y."/>
            <person name="He R."/>
            <person name="Sisneros N."/>
            <person name="Goicoechea J.L."/>
            <person name="Lee S.J."/>
            <person name="Angelova A."/>
            <person name="Kudrna D."/>
            <person name="Luo M."/>
            <person name="Affourtit J."/>
            <person name="Desany B."/>
            <person name="Knight J."/>
            <person name="Niazi F."/>
            <person name="Egholm M."/>
            <person name="Wing R.A."/>
        </authorList>
    </citation>
    <scope>NUCLEOTIDE SEQUENCE [LARGE SCALE GENOMIC DNA]</scope>
    <source>
        <strain evidence="6">cv. IRGC 105608</strain>
    </source>
</reference>
<dbReference type="InterPro" id="IPR023214">
    <property type="entry name" value="HAD_sf"/>
</dbReference>
<dbReference type="Proteomes" id="UP000026960">
    <property type="component" value="Chromosome 1"/>
</dbReference>
<organism evidence="6">
    <name type="scientific">Oryza barthii</name>
    <dbReference type="NCBI Taxonomy" id="65489"/>
    <lineage>
        <taxon>Eukaryota</taxon>
        <taxon>Viridiplantae</taxon>
        <taxon>Streptophyta</taxon>
        <taxon>Embryophyta</taxon>
        <taxon>Tracheophyta</taxon>
        <taxon>Spermatophyta</taxon>
        <taxon>Magnoliopsida</taxon>
        <taxon>Liliopsida</taxon>
        <taxon>Poales</taxon>
        <taxon>Poaceae</taxon>
        <taxon>BOP clade</taxon>
        <taxon>Oryzoideae</taxon>
        <taxon>Oryzeae</taxon>
        <taxon>Oryzinae</taxon>
        <taxon>Oryza</taxon>
    </lineage>
</organism>
<evidence type="ECO:0000256" key="2">
    <source>
        <dbReference type="ARBA" id="ARBA00022692"/>
    </source>
</evidence>
<dbReference type="GO" id="GO:0016020">
    <property type="term" value="C:membrane"/>
    <property type="evidence" value="ECO:0007669"/>
    <property type="project" value="UniProtKB-SubCell"/>
</dbReference>
<evidence type="ECO:0008006" key="8">
    <source>
        <dbReference type="Google" id="ProtNLM"/>
    </source>
</evidence>
<keyword evidence="3 5" id="KW-1133">Transmembrane helix</keyword>
<accession>A0A0D3EZ30</accession>
<dbReference type="eggNOG" id="KOG0205">
    <property type="taxonomic scope" value="Eukaryota"/>
</dbReference>
<dbReference type="SUPFAM" id="SSF56784">
    <property type="entry name" value="HAD-like"/>
    <property type="match status" value="1"/>
</dbReference>
<keyword evidence="7" id="KW-1185">Reference proteome</keyword>
<sequence>MDFQRKCIPNVKWIHSFFGKAAHLVDSTEVVGHFQKVLTSRGNFCICSIAIGVIVEVIIMFPIQHRSYGDGINNVLVLLRGGIPIAMPTVLSVTLAIGSPHLSQQVFPVDAGMFPQHKYEIVRIIQREGHLCGMTGNGMNALALKKADIGTANIARASTEEGRHRAHGARLRGTHAESACAICDETKACGF</sequence>
<dbReference type="EnsemblPlants" id="OBART01G45030.1">
    <property type="protein sequence ID" value="OBART01G45030.1"/>
    <property type="gene ID" value="OBART01G45030"/>
</dbReference>
<proteinExistence type="predicted"/>
<dbReference type="InterPro" id="IPR023298">
    <property type="entry name" value="ATPase_P-typ_TM_dom_sf"/>
</dbReference>
<feature type="transmembrane region" description="Helical" evidence="5">
    <location>
        <begin position="44"/>
        <end position="63"/>
    </location>
</feature>
<dbReference type="Gramene" id="OBART01G45030.1">
    <property type="protein sequence ID" value="OBART01G45030.1"/>
    <property type="gene ID" value="OBART01G45030"/>
</dbReference>
<dbReference type="STRING" id="65489.A0A0D3EZ30"/>
<name>A0A0D3EZ30_9ORYZ</name>
<evidence type="ECO:0000256" key="4">
    <source>
        <dbReference type="ARBA" id="ARBA00023136"/>
    </source>
</evidence>
<dbReference type="Gene3D" id="2.70.150.10">
    <property type="entry name" value="Calcium-transporting ATPase, cytoplasmic transduction domain A"/>
    <property type="match status" value="1"/>
</dbReference>
<dbReference type="Gene3D" id="3.40.50.1000">
    <property type="entry name" value="HAD superfamily/HAD-like"/>
    <property type="match status" value="1"/>
</dbReference>
<dbReference type="AlphaFoldDB" id="A0A0D3EZ30"/>
<feature type="transmembrane region" description="Helical" evidence="5">
    <location>
        <begin position="75"/>
        <end position="97"/>
    </location>
</feature>
<evidence type="ECO:0000256" key="1">
    <source>
        <dbReference type="ARBA" id="ARBA00004370"/>
    </source>
</evidence>
<dbReference type="Gene3D" id="1.20.1110.10">
    <property type="entry name" value="Calcium-transporting ATPase, transmembrane domain"/>
    <property type="match status" value="1"/>
</dbReference>
<dbReference type="PANTHER" id="PTHR42861">
    <property type="entry name" value="CALCIUM-TRANSPORTING ATPASE"/>
    <property type="match status" value="1"/>
</dbReference>
<keyword evidence="2 5" id="KW-0812">Transmembrane</keyword>
<protein>
    <recommendedName>
        <fullName evidence="8">Cation-transporting P-type ATPase C-terminal domain-containing protein</fullName>
    </recommendedName>
</protein>
<dbReference type="PaxDb" id="65489-OBART01G45030.1"/>
<evidence type="ECO:0000256" key="5">
    <source>
        <dbReference type="SAM" id="Phobius"/>
    </source>
</evidence>
<keyword evidence="4 5" id="KW-0472">Membrane</keyword>
<reference evidence="6" key="2">
    <citation type="submission" date="2015-03" db="UniProtKB">
        <authorList>
            <consortium name="EnsemblPlants"/>
        </authorList>
    </citation>
    <scope>IDENTIFICATION</scope>
</reference>
<dbReference type="SUPFAM" id="SSF81665">
    <property type="entry name" value="Calcium ATPase, transmembrane domain M"/>
    <property type="match status" value="1"/>
</dbReference>
<comment type="subcellular location">
    <subcellularLocation>
        <location evidence="1">Membrane</location>
    </subcellularLocation>
</comment>
<evidence type="ECO:0000313" key="6">
    <source>
        <dbReference type="EnsemblPlants" id="OBART01G45030.1"/>
    </source>
</evidence>
<evidence type="ECO:0000313" key="7">
    <source>
        <dbReference type="Proteomes" id="UP000026960"/>
    </source>
</evidence>
<evidence type="ECO:0000256" key="3">
    <source>
        <dbReference type="ARBA" id="ARBA00022989"/>
    </source>
</evidence>